<feature type="domain" description="BPTI/Kunitz inhibitor" evidence="5">
    <location>
        <begin position="210"/>
        <end position="259"/>
    </location>
</feature>
<dbReference type="Pfam" id="PF00014">
    <property type="entry name" value="Kunitz_BPTI"/>
    <property type="match status" value="3"/>
</dbReference>
<evidence type="ECO:0000256" key="1">
    <source>
        <dbReference type="ARBA" id="ARBA00022690"/>
    </source>
</evidence>
<dbReference type="SMART" id="SM00131">
    <property type="entry name" value="KU"/>
    <property type="match status" value="3"/>
</dbReference>
<dbReference type="InterPro" id="IPR002223">
    <property type="entry name" value="Kunitz_BPTI"/>
</dbReference>
<dbReference type="InterPro" id="IPR036880">
    <property type="entry name" value="Kunitz_BPTI_sf"/>
</dbReference>
<dbReference type="GO" id="GO:0004867">
    <property type="term" value="F:serine-type endopeptidase inhibitor activity"/>
    <property type="evidence" value="ECO:0007669"/>
    <property type="project" value="UniProtKB-KW"/>
</dbReference>
<accession>A0A0K8R5T1</accession>
<dbReference type="Gene3D" id="4.10.410.10">
    <property type="entry name" value="Pancreatic trypsin inhibitor Kunitz domain"/>
    <property type="match status" value="4"/>
</dbReference>
<feature type="signal peptide" evidence="4">
    <location>
        <begin position="1"/>
        <end position="22"/>
    </location>
</feature>
<evidence type="ECO:0000313" key="6">
    <source>
        <dbReference type="EMBL" id="JAA66520.1"/>
    </source>
</evidence>
<dbReference type="SUPFAM" id="SSF57362">
    <property type="entry name" value="BPTI-like"/>
    <property type="match status" value="4"/>
</dbReference>
<proteinExistence type="evidence at transcript level"/>
<organism evidence="6">
    <name type="scientific">Ixodes ricinus</name>
    <name type="common">Common tick</name>
    <name type="synonym">Acarus ricinus</name>
    <dbReference type="NCBI Taxonomy" id="34613"/>
    <lineage>
        <taxon>Eukaryota</taxon>
        <taxon>Metazoa</taxon>
        <taxon>Ecdysozoa</taxon>
        <taxon>Arthropoda</taxon>
        <taxon>Chelicerata</taxon>
        <taxon>Arachnida</taxon>
        <taxon>Acari</taxon>
        <taxon>Parasitiformes</taxon>
        <taxon>Ixodida</taxon>
        <taxon>Ixodoidea</taxon>
        <taxon>Ixodidae</taxon>
        <taxon>Ixodinae</taxon>
        <taxon>Ixodes</taxon>
    </lineage>
</organism>
<feature type="chain" id="PRO_5005516350" evidence="4">
    <location>
        <begin position="23"/>
        <end position="330"/>
    </location>
</feature>
<dbReference type="PANTHER" id="PTHR10083">
    <property type="entry name" value="KUNITZ-TYPE PROTEASE INHIBITOR-RELATED"/>
    <property type="match status" value="1"/>
</dbReference>
<evidence type="ECO:0000256" key="3">
    <source>
        <dbReference type="ARBA" id="ARBA00023157"/>
    </source>
</evidence>
<dbReference type="InterPro" id="IPR050098">
    <property type="entry name" value="TFPI/VKTCI-like"/>
</dbReference>
<keyword evidence="1" id="KW-0646">Protease inhibitor</keyword>
<protein>
    <submittedName>
        <fullName evidence="6">Putative salivary kunitz domain protein</fullName>
    </submittedName>
</protein>
<dbReference type="AlphaFoldDB" id="A0A0K8R5T1"/>
<keyword evidence="3" id="KW-1015">Disulfide bond</keyword>
<name>A0A0K8R5T1_IXORI</name>
<dbReference type="EMBL" id="GADI01007288">
    <property type="protein sequence ID" value="JAA66520.1"/>
    <property type="molecule type" value="mRNA"/>
</dbReference>
<dbReference type="GO" id="GO:0005615">
    <property type="term" value="C:extracellular space"/>
    <property type="evidence" value="ECO:0007669"/>
    <property type="project" value="TreeGrafter"/>
</dbReference>
<reference evidence="6" key="1">
    <citation type="submission" date="2012-12" db="EMBL/GenBank/DDBJ databases">
        <title>Identification and characterization of a phenylalanine ammonia-lyase gene family in Isatis indigotica Fort.</title>
        <authorList>
            <person name="Liu Q."/>
            <person name="Chen J."/>
            <person name="Zhou X."/>
            <person name="Di P."/>
            <person name="Xiao Y."/>
            <person name="Xuan H."/>
            <person name="Zhang L."/>
            <person name="Chen W."/>
        </authorList>
    </citation>
    <scope>NUCLEOTIDE SEQUENCE</scope>
    <source>
        <tissue evidence="6">Salivary gland</tissue>
    </source>
</reference>
<feature type="domain" description="BPTI/Kunitz inhibitor" evidence="5">
    <location>
        <begin position="267"/>
        <end position="320"/>
    </location>
</feature>
<keyword evidence="2" id="KW-0722">Serine protease inhibitor</keyword>
<sequence>MQRNILWIFVVAAFGVFHCGEGTYEDSGEDFSSTTEESRCDGPPYASRGFMNIPGWFYDKSRDQCRHYHFPDPQFDTTKNKFQSVTECRTSCRSTVPPQCFEEPTQTTRKKGHQVSTYNSTQGACVWIVVPPSERGPNIFRREAECNTTCRDPEYGKCAPSHVANCDGSTSYRYNVDTQTCEKATKHKCGPFATLEDCYRRCARYIQKKCNIPLLKSEYCDIIEVRYWYNPETKKCEEVIGCDDDVSNYPTAKECWETCSSEEESRCLKPPDLGKLGIGRTRYYYNITANACLKTKQFAVWQNTENKNNFKWLNDCEDTCRPKHQDVKKL</sequence>
<dbReference type="PROSITE" id="PS50279">
    <property type="entry name" value="BPTI_KUNITZ_2"/>
    <property type="match status" value="2"/>
</dbReference>
<evidence type="ECO:0000259" key="5">
    <source>
        <dbReference type="PROSITE" id="PS50279"/>
    </source>
</evidence>
<dbReference type="PANTHER" id="PTHR10083:SF374">
    <property type="entry name" value="BPTI_KUNITZ INHIBITOR DOMAIN-CONTAINING PROTEIN"/>
    <property type="match status" value="1"/>
</dbReference>
<evidence type="ECO:0000256" key="2">
    <source>
        <dbReference type="ARBA" id="ARBA00022900"/>
    </source>
</evidence>
<evidence type="ECO:0000256" key="4">
    <source>
        <dbReference type="SAM" id="SignalP"/>
    </source>
</evidence>
<keyword evidence="4" id="KW-0732">Signal</keyword>